<evidence type="ECO:0000256" key="9">
    <source>
        <dbReference type="ARBA" id="ARBA00023224"/>
    </source>
</evidence>
<dbReference type="PANTHER" id="PTHR21137:SF35">
    <property type="entry name" value="ODORANT RECEPTOR 19A-RELATED"/>
    <property type="match status" value="1"/>
</dbReference>
<dbReference type="PANTHER" id="PTHR21137">
    <property type="entry name" value="ODORANT RECEPTOR"/>
    <property type="match status" value="1"/>
</dbReference>
<comment type="similarity">
    <text evidence="10">Belongs to the insect chemoreceptor superfamily. Heteromeric odorant receptor channel (TC 1.A.69) family.</text>
</comment>
<gene>
    <name evidence="11" type="primary">OR73</name>
</gene>
<feature type="transmembrane region" description="Helical" evidence="10">
    <location>
        <begin position="300"/>
        <end position="319"/>
    </location>
</feature>
<proteinExistence type="evidence at transcript level"/>
<keyword evidence="4 10" id="KW-0812">Transmembrane</keyword>
<dbReference type="GO" id="GO:0004984">
    <property type="term" value="F:olfactory receptor activity"/>
    <property type="evidence" value="ECO:0007669"/>
    <property type="project" value="InterPro"/>
</dbReference>
<feature type="transmembrane region" description="Helical" evidence="10">
    <location>
        <begin position="206"/>
        <end position="233"/>
    </location>
</feature>
<keyword evidence="3 10" id="KW-0716">Sensory transduction</keyword>
<evidence type="ECO:0000256" key="3">
    <source>
        <dbReference type="ARBA" id="ARBA00022606"/>
    </source>
</evidence>
<name>A0A1S5XXR4_HELME</name>
<evidence type="ECO:0000256" key="1">
    <source>
        <dbReference type="ARBA" id="ARBA00004651"/>
    </source>
</evidence>
<evidence type="ECO:0000256" key="6">
    <source>
        <dbReference type="ARBA" id="ARBA00022989"/>
    </source>
</evidence>
<keyword evidence="5 10" id="KW-0552">Olfaction</keyword>
<keyword evidence="2" id="KW-1003">Cell membrane</keyword>
<dbReference type="EMBL" id="KY399307">
    <property type="protein sequence ID" value="AQQ73538.1"/>
    <property type="molecule type" value="mRNA"/>
</dbReference>
<organism evidence="11">
    <name type="scientific">Heliconius melpomene rosina</name>
    <dbReference type="NCBI Taxonomy" id="171916"/>
    <lineage>
        <taxon>Eukaryota</taxon>
        <taxon>Metazoa</taxon>
        <taxon>Ecdysozoa</taxon>
        <taxon>Arthropoda</taxon>
        <taxon>Hexapoda</taxon>
        <taxon>Insecta</taxon>
        <taxon>Pterygota</taxon>
        <taxon>Neoptera</taxon>
        <taxon>Endopterygota</taxon>
        <taxon>Lepidoptera</taxon>
        <taxon>Glossata</taxon>
        <taxon>Ditrysia</taxon>
        <taxon>Papilionoidea</taxon>
        <taxon>Nymphalidae</taxon>
        <taxon>Heliconiinae</taxon>
        <taxon>Heliconiini</taxon>
        <taxon>Heliconius</taxon>
    </lineage>
</organism>
<dbReference type="GO" id="GO:0005549">
    <property type="term" value="F:odorant binding"/>
    <property type="evidence" value="ECO:0007669"/>
    <property type="project" value="InterPro"/>
</dbReference>
<accession>A0A1S5XXR4</accession>
<evidence type="ECO:0000256" key="8">
    <source>
        <dbReference type="ARBA" id="ARBA00023170"/>
    </source>
</evidence>
<keyword evidence="8 10" id="KW-0675">Receptor</keyword>
<dbReference type="InterPro" id="IPR004117">
    <property type="entry name" value="7tm6_olfct_rcpt"/>
</dbReference>
<sequence>MLVSSNSIVITSNEILETERNKNFITMYEYSTFQAFRPHFDALARVGYFKVVLKPETKWQKKLHDCYRAFVWMGVIGFNIQYMTRAIKVRHQTDQLIASMFLLLSPLNTLGKQLTYNFRVRRIDKIIETLNSPLFAPKNNDHETLVKVNVKYMSRLLAVCQIGAVTCCFLYSVSPFVEKLLGYEVALTASFPFDVRKFTPFLIAHLYMGILLCMQGYGHITMDCIIVAFYACVKNQLQLFRYDLEHLMDDFKLRKRNLKYVDDDDEYRKILHDKIVACFKHYDKIYWLAREVQSIFNEAMVMQFFVTTWVICMTVYRIVELPLFTPIFFFSLSYLFCILGQLFMYCYIGTHLKNESGLVNDSIYESDWLSMSPAFRRYLFILMERCKREIEPRAAFIIPMSLDTYISVLRSSYALFTILNGTE</sequence>
<evidence type="ECO:0000256" key="4">
    <source>
        <dbReference type="ARBA" id="ARBA00022692"/>
    </source>
</evidence>
<feature type="transmembrane region" description="Helical" evidence="10">
    <location>
        <begin position="156"/>
        <end position="177"/>
    </location>
</feature>
<evidence type="ECO:0000256" key="10">
    <source>
        <dbReference type="RuleBase" id="RU351113"/>
    </source>
</evidence>
<comment type="caution">
    <text evidence="10">Lacks conserved residue(s) required for the propagation of feature annotation.</text>
</comment>
<dbReference type="Pfam" id="PF02949">
    <property type="entry name" value="7tm_6"/>
    <property type="match status" value="1"/>
</dbReference>
<evidence type="ECO:0000256" key="2">
    <source>
        <dbReference type="ARBA" id="ARBA00022475"/>
    </source>
</evidence>
<dbReference type="GO" id="GO:0007165">
    <property type="term" value="P:signal transduction"/>
    <property type="evidence" value="ECO:0007669"/>
    <property type="project" value="UniProtKB-KW"/>
</dbReference>
<protein>
    <recommendedName>
        <fullName evidence="10">Odorant receptor</fullName>
    </recommendedName>
</protein>
<dbReference type="GO" id="GO:0005886">
    <property type="term" value="C:plasma membrane"/>
    <property type="evidence" value="ECO:0007669"/>
    <property type="project" value="UniProtKB-SubCell"/>
</dbReference>
<keyword evidence="7 10" id="KW-0472">Membrane</keyword>
<keyword evidence="9 10" id="KW-0807">Transducer</keyword>
<comment type="subcellular location">
    <subcellularLocation>
        <location evidence="1 10">Cell membrane</location>
        <topology evidence="1 10">Multi-pass membrane protein</topology>
    </subcellularLocation>
</comment>
<evidence type="ECO:0000256" key="7">
    <source>
        <dbReference type="ARBA" id="ARBA00023136"/>
    </source>
</evidence>
<keyword evidence="6 10" id="KW-1133">Transmembrane helix</keyword>
<evidence type="ECO:0000313" key="11">
    <source>
        <dbReference type="EMBL" id="AQQ73538.1"/>
    </source>
</evidence>
<feature type="transmembrane region" description="Helical" evidence="10">
    <location>
        <begin position="325"/>
        <end position="348"/>
    </location>
</feature>
<reference evidence="11" key="2">
    <citation type="submission" date="2016-12" db="EMBL/GenBank/DDBJ databases">
        <authorList>
            <person name="Song W.-J."/>
            <person name="Kurnit D.M."/>
        </authorList>
    </citation>
    <scope>NUCLEOTIDE SEQUENCE</scope>
</reference>
<evidence type="ECO:0000256" key="5">
    <source>
        <dbReference type="ARBA" id="ARBA00022725"/>
    </source>
</evidence>
<dbReference type="AlphaFoldDB" id="A0A1S5XXR4"/>
<reference evidence="11" key="1">
    <citation type="journal article" date="2013" name="PLoS Genet.">
        <title>Female behaviour drives expression and evolution of gustatory receptors in butterflies.</title>
        <authorList>
            <person name="Briscoe A.D."/>
            <person name="Macias-Munoz A."/>
            <person name="Kozak K.M."/>
            <person name="Walters J.R."/>
            <person name="Yuan F."/>
            <person name="Jamie G.A."/>
            <person name="Martin S.H."/>
            <person name="Dasmahapatra K.K."/>
            <person name="Ferguson L.C."/>
            <person name="Mallet J."/>
            <person name="Jacquin-Joly E."/>
            <person name="Jiggins C.D."/>
        </authorList>
    </citation>
    <scope>NUCLEOTIDE SEQUENCE</scope>
</reference>